<evidence type="ECO:0000256" key="5">
    <source>
        <dbReference type="ARBA" id="ARBA00023284"/>
    </source>
</evidence>
<evidence type="ECO:0000256" key="1">
    <source>
        <dbReference type="ARBA" id="ARBA00004196"/>
    </source>
</evidence>
<keyword evidence="8" id="KW-0413">Isomerase</keyword>
<dbReference type="AlphaFoldDB" id="A0A1H2NHF7"/>
<keyword evidence="9" id="KW-1185">Reference proteome</keyword>
<feature type="signal peptide" evidence="6">
    <location>
        <begin position="1"/>
        <end position="28"/>
    </location>
</feature>
<proteinExistence type="predicted"/>
<dbReference type="InterPro" id="IPR013740">
    <property type="entry name" value="Redoxin"/>
</dbReference>
<dbReference type="InterPro" id="IPR050553">
    <property type="entry name" value="Thioredoxin_ResA/DsbE_sf"/>
</dbReference>
<dbReference type="CDD" id="cd02966">
    <property type="entry name" value="TlpA_like_family"/>
    <property type="match status" value="1"/>
</dbReference>
<dbReference type="PANTHER" id="PTHR42852">
    <property type="entry name" value="THIOL:DISULFIDE INTERCHANGE PROTEIN DSBE"/>
    <property type="match status" value="1"/>
</dbReference>
<keyword evidence="3" id="KW-0812">Transmembrane</keyword>
<organism evidence="8 9">
    <name type="scientific">Microlunatus sagamiharensis</name>
    <dbReference type="NCBI Taxonomy" id="546874"/>
    <lineage>
        <taxon>Bacteria</taxon>
        <taxon>Bacillati</taxon>
        <taxon>Actinomycetota</taxon>
        <taxon>Actinomycetes</taxon>
        <taxon>Propionibacteriales</taxon>
        <taxon>Propionibacteriaceae</taxon>
        <taxon>Microlunatus</taxon>
    </lineage>
</organism>
<dbReference type="GO" id="GO:0016853">
    <property type="term" value="F:isomerase activity"/>
    <property type="evidence" value="ECO:0007669"/>
    <property type="project" value="UniProtKB-KW"/>
</dbReference>
<evidence type="ECO:0000256" key="4">
    <source>
        <dbReference type="ARBA" id="ARBA00023157"/>
    </source>
</evidence>
<dbReference type="STRING" id="546874.SAMN04488544_4045"/>
<evidence type="ECO:0000313" key="8">
    <source>
        <dbReference type="EMBL" id="SDV04810.1"/>
    </source>
</evidence>
<evidence type="ECO:0000256" key="6">
    <source>
        <dbReference type="SAM" id="SignalP"/>
    </source>
</evidence>
<dbReference type="PROSITE" id="PS00194">
    <property type="entry name" value="THIOREDOXIN_1"/>
    <property type="match status" value="1"/>
</dbReference>
<keyword evidence="5" id="KW-0676">Redox-active center</keyword>
<feature type="domain" description="Thioredoxin" evidence="7">
    <location>
        <begin position="53"/>
        <end position="197"/>
    </location>
</feature>
<feature type="chain" id="PRO_5009281570" evidence="6">
    <location>
        <begin position="29"/>
        <end position="199"/>
    </location>
</feature>
<dbReference type="GO" id="GO:0017004">
    <property type="term" value="P:cytochrome complex assembly"/>
    <property type="evidence" value="ECO:0007669"/>
    <property type="project" value="UniProtKB-KW"/>
</dbReference>
<reference evidence="9" key="1">
    <citation type="submission" date="2016-10" db="EMBL/GenBank/DDBJ databases">
        <authorList>
            <person name="Varghese N."/>
            <person name="Submissions S."/>
        </authorList>
    </citation>
    <scope>NUCLEOTIDE SEQUENCE [LARGE SCALE GENOMIC DNA]</scope>
    <source>
        <strain evidence="9">DSM 21743</strain>
    </source>
</reference>
<dbReference type="InterPro" id="IPR017937">
    <property type="entry name" value="Thioredoxin_CS"/>
</dbReference>
<evidence type="ECO:0000256" key="3">
    <source>
        <dbReference type="ARBA" id="ARBA00022968"/>
    </source>
</evidence>
<dbReference type="Gene3D" id="3.40.30.10">
    <property type="entry name" value="Glutaredoxin"/>
    <property type="match status" value="1"/>
</dbReference>
<dbReference type="GO" id="GO:0016491">
    <property type="term" value="F:oxidoreductase activity"/>
    <property type="evidence" value="ECO:0007669"/>
    <property type="project" value="InterPro"/>
</dbReference>
<dbReference type="GO" id="GO:0030313">
    <property type="term" value="C:cell envelope"/>
    <property type="evidence" value="ECO:0007669"/>
    <property type="project" value="UniProtKB-SubCell"/>
</dbReference>
<accession>A0A1H2NHF7</accession>
<dbReference type="SUPFAM" id="SSF52833">
    <property type="entry name" value="Thioredoxin-like"/>
    <property type="match status" value="1"/>
</dbReference>
<dbReference type="PROSITE" id="PS51257">
    <property type="entry name" value="PROKAR_LIPOPROTEIN"/>
    <property type="match status" value="1"/>
</dbReference>
<comment type="subcellular location">
    <subcellularLocation>
        <location evidence="1">Cell envelope</location>
    </subcellularLocation>
</comment>
<evidence type="ECO:0000313" key="9">
    <source>
        <dbReference type="Proteomes" id="UP000198825"/>
    </source>
</evidence>
<dbReference type="Pfam" id="PF08534">
    <property type="entry name" value="Redoxin"/>
    <property type="match status" value="1"/>
</dbReference>
<evidence type="ECO:0000259" key="7">
    <source>
        <dbReference type="PROSITE" id="PS51352"/>
    </source>
</evidence>
<keyword evidence="6" id="KW-0732">Signal</keyword>
<name>A0A1H2NHF7_9ACTN</name>
<keyword evidence="4" id="KW-1015">Disulfide bond</keyword>
<keyword evidence="3" id="KW-0735">Signal-anchor</keyword>
<dbReference type="InterPro" id="IPR036249">
    <property type="entry name" value="Thioredoxin-like_sf"/>
</dbReference>
<protein>
    <submittedName>
        <fullName evidence="8">Thiol-disulfide isomerase or thioredoxin</fullName>
    </submittedName>
</protein>
<dbReference type="PANTHER" id="PTHR42852:SF6">
    <property type="entry name" value="THIOL:DISULFIDE INTERCHANGE PROTEIN DSBE"/>
    <property type="match status" value="1"/>
</dbReference>
<dbReference type="Proteomes" id="UP000198825">
    <property type="component" value="Chromosome I"/>
</dbReference>
<dbReference type="EMBL" id="LT629799">
    <property type="protein sequence ID" value="SDV04810.1"/>
    <property type="molecule type" value="Genomic_DNA"/>
</dbReference>
<dbReference type="InterPro" id="IPR013766">
    <property type="entry name" value="Thioredoxin_domain"/>
</dbReference>
<sequence length="199" mass="20472">MPRTRLSRTFAAAALSATVLLAGCSATGADEPVRGADQQGYVGGGGALTRIDPDKRTEVPTLSGPELGKDGATVSTASYAGKVLVLNVWGSWCAPCRAEAKDLQAASEATKADAQFVGLNVRDPAPAAPEAFLRAQGITYPSIFDPSGQTLLQLSGQVPPQAIPTTLVLDRQGRVAIRALGQVSEATLTEMVAQVAAGR</sequence>
<gene>
    <name evidence="8" type="ORF">SAMN04488544_4045</name>
</gene>
<dbReference type="PROSITE" id="PS51352">
    <property type="entry name" value="THIOREDOXIN_2"/>
    <property type="match status" value="1"/>
</dbReference>
<evidence type="ECO:0000256" key="2">
    <source>
        <dbReference type="ARBA" id="ARBA00022748"/>
    </source>
</evidence>
<dbReference type="RefSeq" id="WP_231918356.1">
    <property type="nucleotide sequence ID" value="NZ_LT629799.1"/>
</dbReference>
<keyword evidence="2" id="KW-0201">Cytochrome c-type biogenesis</keyword>